<evidence type="ECO:0000313" key="6">
    <source>
        <dbReference type="Proteomes" id="UP000254640"/>
    </source>
</evidence>
<dbReference type="EMBL" id="UGSO01000001">
    <property type="protein sequence ID" value="SUB17793.1"/>
    <property type="molecule type" value="Genomic_DNA"/>
</dbReference>
<proteinExistence type="predicted"/>
<accession>A0A379AIP0</accession>
<dbReference type="GO" id="GO:0004015">
    <property type="term" value="F:adenosylmethionine-8-amino-7-oxononanoate transaminase activity"/>
    <property type="evidence" value="ECO:0007669"/>
    <property type="project" value="UniProtKB-EC"/>
</dbReference>
<protein>
    <submittedName>
        <fullName evidence="5">Adenosylmethionine-8-amino-7-oxononanoate aminotransferase</fullName>
        <ecNumber evidence="5">2.6.1.62</ecNumber>
    </submittedName>
</protein>
<dbReference type="Gene3D" id="3.40.640.10">
    <property type="entry name" value="Type I PLP-dependent aspartate aminotransferase-like (Major domain)"/>
    <property type="match status" value="1"/>
</dbReference>
<name>A0A379AIP0_ENTAG</name>
<evidence type="ECO:0000256" key="2">
    <source>
        <dbReference type="ARBA" id="ARBA00022576"/>
    </source>
</evidence>
<evidence type="ECO:0000256" key="3">
    <source>
        <dbReference type="ARBA" id="ARBA00022679"/>
    </source>
</evidence>
<dbReference type="Proteomes" id="UP000254640">
    <property type="component" value="Unassembled WGS sequence"/>
</dbReference>
<dbReference type="InterPro" id="IPR005814">
    <property type="entry name" value="Aminotrans_3"/>
</dbReference>
<sequence>MRRPRPCGFDDEWHQPDFDDFARLIEQHHRQLAAVILEPIVQGAGGMRFYHPRYLQQVREACDRYGVLLIADEIATGFGRTGKLFACEHAGITPDILCVGKALTGGMMDAGGDPDYPRGRGHHQPQRGGLLYAWPDLYGQSAGLRGRGGEPDHAGGRSLAAPGGGNRTAVTG</sequence>
<gene>
    <name evidence="5" type="primary">bioA_2</name>
    <name evidence="5" type="ORF">NCTC9381_03724</name>
</gene>
<dbReference type="InterPro" id="IPR049704">
    <property type="entry name" value="Aminotrans_3_PPA_site"/>
</dbReference>
<evidence type="ECO:0000256" key="1">
    <source>
        <dbReference type="ARBA" id="ARBA00001933"/>
    </source>
</evidence>
<reference evidence="5 6" key="1">
    <citation type="submission" date="2018-06" db="EMBL/GenBank/DDBJ databases">
        <authorList>
            <consortium name="Pathogen Informatics"/>
            <person name="Doyle S."/>
        </authorList>
    </citation>
    <scope>NUCLEOTIDE SEQUENCE [LARGE SCALE GENOMIC DNA]</scope>
    <source>
        <strain evidence="5 6">NCTC9381</strain>
    </source>
</reference>
<feature type="region of interest" description="Disordered" evidence="4">
    <location>
        <begin position="143"/>
        <end position="172"/>
    </location>
</feature>
<evidence type="ECO:0000256" key="4">
    <source>
        <dbReference type="SAM" id="MobiDB-lite"/>
    </source>
</evidence>
<dbReference type="Pfam" id="PF00202">
    <property type="entry name" value="Aminotran_3"/>
    <property type="match status" value="1"/>
</dbReference>
<dbReference type="PROSITE" id="PS00600">
    <property type="entry name" value="AA_TRANSFER_CLASS_3"/>
    <property type="match status" value="1"/>
</dbReference>
<organism evidence="5 6">
    <name type="scientific">Enterobacter agglomerans</name>
    <name type="common">Erwinia herbicola</name>
    <name type="synonym">Pantoea agglomerans</name>
    <dbReference type="NCBI Taxonomy" id="549"/>
    <lineage>
        <taxon>Bacteria</taxon>
        <taxon>Pseudomonadati</taxon>
        <taxon>Pseudomonadota</taxon>
        <taxon>Gammaproteobacteria</taxon>
        <taxon>Enterobacterales</taxon>
        <taxon>Erwiniaceae</taxon>
        <taxon>Pantoea</taxon>
        <taxon>Pantoea agglomerans group</taxon>
    </lineage>
</organism>
<evidence type="ECO:0000313" key="5">
    <source>
        <dbReference type="EMBL" id="SUB17793.1"/>
    </source>
</evidence>
<dbReference type="GO" id="GO:0030170">
    <property type="term" value="F:pyridoxal phosphate binding"/>
    <property type="evidence" value="ECO:0007669"/>
    <property type="project" value="InterPro"/>
</dbReference>
<comment type="cofactor">
    <cofactor evidence="1">
        <name>pyridoxal 5'-phosphate</name>
        <dbReference type="ChEBI" id="CHEBI:597326"/>
    </cofactor>
</comment>
<dbReference type="EC" id="2.6.1.62" evidence="5"/>
<dbReference type="InterPro" id="IPR015421">
    <property type="entry name" value="PyrdxlP-dep_Trfase_major"/>
</dbReference>
<dbReference type="AlphaFoldDB" id="A0A379AIP0"/>
<dbReference type="PANTHER" id="PTHR42684">
    <property type="entry name" value="ADENOSYLMETHIONINE-8-AMINO-7-OXONONANOATE AMINOTRANSFERASE"/>
    <property type="match status" value="1"/>
</dbReference>
<dbReference type="SUPFAM" id="SSF53383">
    <property type="entry name" value="PLP-dependent transferases"/>
    <property type="match status" value="1"/>
</dbReference>
<dbReference type="GO" id="GO:0009102">
    <property type="term" value="P:biotin biosynthetic process"/>
    <property type="evidence" value="ECO:0007669"/>
    <property type="project" value="TreeGrafter"/>
</dbReference>
<keyword evidence="6" id="KW-1185">Reference proteome</keyword>
<keyword evidence="2 5" id="KW-0032">Aminotransferase</keyword>
<dbReference type="InterPro" id="IPR015424">
    <property type="entry name" value="PyrdxlP-dep_Trfase"/>
</dbReference>
<dbReference type="PANTHER" id="PTHR42684:SF17">
    <property type="entry name" value="ADENOSYLMETHIONINE-8-AMINO-7-OXONONANOATE AMINOTRANSFERASE"/>
    <property type="match status" value="1"/>
</dbReference>
<keyword evidence="3 5" id="KW-0808">Transferase</keyword>